<dbReference type="Proteomes" id="UP000178106">
    <property type="component" value="Unassembled WGS sequence"/>
</dbReference>
<sequence>MGKRPIPRFLKQEAFFSEVAHAVYAHSLLSFLCDVEYSSIDHDFILASRETIGEEFDSIREILLNNFPKDDESTLECQDYVREHFNVGLEILHLIPPDPVQLHIVNNAVPMIEPSFLRKEDMMIIVGQASVAHGLFMEGDSFEVPDSKEVEERSLVVISAILVILLRELTLHAPLVPLCEKYVMKEYELTIPFHLL</sequence>
<evidence type="ECO:0000313" key="1">
    <source>
        <dbReference type="EMBL" id="OGZ20237.1"/>
    </source>
</evidence>
<organism evidence="1 2">
    <name type="scientific">Candidatus Lloydbacteria bacterium RIFOXYC12_FULL_46_25</name>
    <dbReference type="NCBI Taxonomy" id="1798670"/>
    <lineage>
        <taxon>Bacteria</taxon>
        <taxon>Candidatus Lloydiibacteriota</taxon>
    </lineage>
</organism>
<protein>
    <submittedName>
        <fullName evidence="1">Uncharacterized protein</fullName>
    </submittedName>
</protein>
<evidence type="ECO:0000313" key="2">
    <source>
        <dbReference type="Proteomes" id="UP000178106"/>
    </source>
</evidence>
<accession>A0A1G2E320</accession>
<dbReference type="AlphaFoldDB" id="A0A1G2E320"/>
<reference evidence="1 2" key="1">
    <citation type="journal article" date="2016" name="Nat. Commun.">
        <title>Thousands of microbial genomes shed light on interconnected biogeochemical processes in an aquifer system.</title>
        <authorList>
            <person name="Anantharaman K."/>
            <person name="Brown C.T."/>
            <person name="Hug L.A."/>
            <person name="Sharon I."/>
            <person name="Castelle C.J."/>
            <person name="Probst A.J."/>
            <person name="Thomas B.C."/>
            <person name="Singh A."/>
            <person name="Wilkins M.J."/>
            <person name="Karaoz U."/>
            <person name="Brodie E.L."/>
            <person name="Williams K.H."/>
            <person name="Hubbard S.S."/>
            <person name="Banfield J.F."/>
        </authorList>
    </citation>
    <scope>NUCLEOTIDE SEQUENCE [LARGE SCALE GENOMIC DNA]</scope>
</reference>
<gene>
    <name evidence="1" type="ORF">A2494_03395</name>
</gene>
<dbReference type="EMBL" id="MHLU01000026">
    <property type="protein sequence ID" value="OGZ20237.1"/>
    <property type="molecule type" value="Genomic_DNA"/>
</dbReference>
<proteinExistence type="predicted"/>
<name>A0A1G2E320_9BACT</name>
<comment type="caution">
    <text evidence="1">The sequence shown here is derived from an EMBL/GenBank/DDBJ whole genome shotgun (WGS) entry which is preliminary data.</text>
</comment>